<accession>E0UR00</accession>
<feature type="signal peptide" evidence="1">
    <location>
        <begin position="1"/>
        <end position="17"/>
    </location>
</feature>
<dbReference type="STRING" id="563040.Saut_1913"/>
<reference evidence="3" key="1">
    <citation type="journal article" date="2010" name="Stand. Genomic Sci.">
        <title>Complete genome sequence of Sulfurimonas autotrophica type strain (OK10).</title>
        <authorList>
            <person name="Sikorski J."/>
            <person name="Munk C."/>
            <person name="Lapidus A."/>
            <person name="Djao O."/>
            <person name="Lucas S."/>
            <person name="Glavina Del Rio T."/>
            <person name="Nolan M."/>
            <person name="Tice H."/>
            <person name="Han C."/>
            <person name="Cheng J."/>
            <person name="Tapia R."/>
            <person name="Goodwin L."/>
            <person name="Pitluck S."/>
            <person name="Liolios K."/>
            <person name="Ivanova N."/>
            <person name="Mavromatis K."/>
            <person name="Mikhailova N."/>
            <person name="Pati A."/>
            <person name="Sims D."/>
            <person name="Meincke L."/>
            <person name="Brettin T."/>
            <person name="Detter J."/>
            <person name="Chen A."/>
            <person name="Palaniappan K."/>
            <person name="Land M."/>
            <person name="Hauser L."/>
            <person name="Chang Y."/>
            <person name="Jeffries C."/>
            <person name="Rohde M."/>
            <person name="Lang E."/>
            <person name="Spring S."/>
            <person name="Goker M."/>
            <person name="Woyke T."/>
            <person name="Bristow J."/>
            <person name="Eisen J."/>
            <person name="Markowitz V."/>
            <person name="Hugenholtz P."/>
            <person name="Kyrpides N."/>
            <person name="Klenk H."/>
        </authorList>
    </citation>
    <scope>NUCLEOTIDE SEQUENCE [LARGE SCALE GENOMIC DNA]</scope>
    <source>
        <strain evidence="3">ATCC BAA-671 / DSM 16294 / JCM 11897 / OK10</strain>
    </source>
</reference>
<dbReference type="HOGENOM" id="CLU_087952_0_0_7"/>
<dbReference type="RefSeq" id="WP_013327709.1">
    <property type="nucleotide sequence ID" value="NC_014506.1"/>
</dbReference>
<evidence type="ECO:0000313" key="2">
    <source>
        <dbReference type="EMBL" id="ADN09956.1"/>
    </source>
</evidence>
<protein>
    <recommendedName>
        <fullName evidence="4">Periplasmic protein</fullName>
    </recommendedName>
</protein>
<dbReference type="eggNOG" id="ENOG503190V">
    <property type="taxonomic scope" value="Bacteria"/>
</dbReference>
<evidence type="ECO:0000313" key="3">
    <source>
        <dbReference type="Proteomes" id="UP000007803"/>
    </source>
</evidence>
<keyword evidence="3" id="KW-1185">Reference proteome</keyword>
<dbReference type="KEGG" id="sua:Saut_1913"/>
<dbReference type="Proteomes" id="UP000007803">
    <property type="component" value="Chromosome"/>
</dbReference>
<dbReference type="AlphaFoldDB" id="E0UR00"/>
<name>E0UR00_SULAO</name>
<gene>
    <name evidence="2" type="ordered locus">Saut_1913</name>
</gene>
<sequence length="277" mass="32506">MVKALVVLLLFFSFSHCDDLQEDPLTTKIKSFLSEKSYEANKDFINVIFEPKSSFYVKDRVDAVKVIQTLKDNGLLNLFFQSPQDFRLNFKTSGFPLFFVKIMEDTLQNIGYFRYVTTASNFDTSEFIWSINLTSEYATDPLILQNELHKSGCNIVDVEKNSAKEWTYTIDITNGYLNVAQLHAGEELKLKRSLYAHWLDISKIRSLKIRSSRRNRWYPYIAYYDASLHLLKLFKKDKIYKKLTLNMPKNAKYIKISDMYTLKNVKDKLLLYPKGIR</sequence>
<dbReference type="OrthoDB" id="5338450at2"/>
<keyword evidence="1" id="KW-0732">Signal</keyword>
<proteinExistence type="predicted"/>
<evidence type="ECO:0008006" key="4">
    <source>
        <dbReference type="Google" id="ProtNLM"/>
    </source>
</evidence>
<dbReference type="EMBL" id="CP002205">
    <property type="protein sequence ID" value="ADN09956.1"/>
    <property type="molecule type" value="Genomic_DNA"/>
</dbReference>
<evidence type="ECO:0000256" key="1">
    <source>
        <dbReference type="SAM" id="SignalP"/>
    </source>
</evidence>
<feature type="chain" id="PRO_5003141442" description="Periplasmic protein" evidence="1">
    <location>
        <begin position="18"/>
        <end position="277"/>
    </location>
</feature>
<organism evidence="2 3">
    <name type="scientific">Sulfurimonas autotrophica (strain ATCC BAA-671 / DSM 16294 / JCM 11897 / OK10)</name>
    <dbReference type="NCBI Taxonomy" id="563040"/>
    <lineage>
        <taxon>Bacteria</taxon>
        <taxon>Pseudomonadati</taxon>
        <taxon>Campylobacterota</taxon>
        <taxon>Epsilonproteobacteria</taxon>
        <taxon>Campylobacterales</taxon>
        <taxon>Sulfurimonadaceae</taxon>
        <taxon>Sulfurimonas</taxon>
    </lineage>
</organism>